<protein>
    <submittedName>
        <fullName evidence="3">Cytochrome P450</fullName>
    </submittedName>
</protein>
<dbReference type="RefSeq" id="WP_141960768.1">
    <property type="nucleotide sequence ID" value="NZ_VFOZ01000001.1"/>
</dbReference>
<evidence type="ECO:0000256" key="2">
    <source>
        <dbReference type="RuleBase" id="RU000461"/>
    </source>
</evidence>
<dbReference type="GO" id="GO:0020037">
    <property type="term" value="F:heme binding"/>
    <property type="evidence" value="ECO:0007669"/>
    <property type="project" value="InterPro"/>
</dbReference>
<dbReference type="SUPFAM" id="SSF48264">
    <property type="entry name" value="Cytochrome P450"/>
    <property type="match status" value="1"/>
</dbReference>
<sequence length="389" mass="43021">MTAQSRGWEFDHIDPWLAPRMHEVFAEVREGCPVVHSTRYGGFWAVLTHGAVKEVTGDPHTYSSADGASIPRVHGILSPPIAFDPPEHTAYRRIIQRQFTRQGAARYEPLLRRLVRDRLTELIEQGSADLVPTLARYLPPMAIAVILGLPPEDGEQFVEWTTRLLTTAATGDHAENERVTQEFATYISGHLDRDDDETVISVINTGRFDGRPLTPEEKLGMILLLVAAGHETTVHGIGTMIYHVATVDGLKDRLIADPALIPSMIDESLRMEAPVATLSRTVRGGTELAGQTLEDGERTLLVFGSANHDPAVFDRPEEFVCPRDRNPHVAFGSGIHRCIGEHLALLEMRIVAEELLAMAPGYRIADGYEPDWRSGPVTRGLTTLPVTFH</sequence>
<dbReference type="AlphaFoldDB" id="A0A543CUT8"/>
<evidence type="ECO:0000313" key="3">
    <source>
        <dbReference type="EMBL" id="TQM00880.1"/>
    </source>
</evidence>
<dbReference type="GO" id="GO:0005506">
    <property type="term" value="F:iron ion binding"/>
    <property type="evidence" value="ECO:0007669"/>
    <property type="project" value="InterPro"/>
</dbReference>
<dbReference type="PANTHER" id="PTHR46696">
    <property type="entry name" value="P450, PUTATIVE (EUROFUNG)-RELATED"/>
    <property type="match status" value="1"/>
</dbReference>
<dbReference type="InterPro" id="IPR001128">
    <property type="entry name" value="Cyt_P450"/>
</dbReference>
<dbReference type="PANTHER" id="PTHR46696:SF6">
    <property type="entry name" value="P450, PUTATIVE (EUROFUNG)-RELATED"/>
    <property type="match status" value="1"/>
</dbReference>
<evidence type="ECO:0000313" key="4">
    <source>
        <dbReference type="Proteomes" id="UP000316096"/>
    </source>
</evidence>
<keyword evidence="2" id="KW-0408">Iron</keyword>
<keyword evidence="2" id="KW-0479">Metal-binding</keyword>
<gene>
    <name evidence="3" type="ORF">FB559_6605</name>
</gene>
<dbReference type="PRINTS" id="PR00359">
    <property type="entry name" value="BP450"/>
</dbReference>
<dbReference type="Proteomes" id="UP000316096">
    <property type="component" value="Unassembled WGS sequence"/>
</dbReference>
<keyword evidence="4" id="KW-1185">Reference proteome</keyword>
<keyword evidence="2" id="KW-0503">Monooxygenase</keyword>
<dbReference type="GO" id="GO:0016705">
    <property type="term" value="F:oxidoreductase activity, acting on paired donors, with incorporation or reduction of molecular oxygen"/>
    <property type="evidence" value="ECO:0007669"/>
    <property type="project" value="InterPro"/>
</dbReference>
<keyword evidence="2" id="KW-0560">Oxidoreductase</keyword>
<comment type="similarity">
    <text evidence="1 2">Belongs to the cytochrome P450 family.</text>
</comment>
<dbReference type="PRINTS" id="PR00385">
    <property type="entry name" value="P450"/>
</dbReference>
<dbReference type="InterPro" id="IPR036396">
    <property type="entry name" value="Cyt_P450_sf"/>
</dbReference>
<comment type="caution">
    <text evidence="3">The sequence shown here is derived from an EMBL/GenBank/DDBJ whole genome shotgun (WGS) entry which is preliminary data.</text>
</comment>
<dbReference type="Pfam" id="PF00067">
    <property type="entry name" value="p450"/>
    <property type="match status" value="1"/>
</dbReference>
<keyword evidence="2" id="KW-0349">Heme</keyword>
<name>A0A543CUT8_9ACTN</name>
<reference evidence="3 4" key="1">
    <citation type="submission" date="2019-06" db="EMBL/GenBank/DDBJ databases">
        <title>Sequencing the genomes of 1000 actinobacteria strains.</title>
        <authorList>
            <person name="Klenk H.-P."/>
        </authorList>
    </citation>
    <scope>NUCLEOTIDE SEQUENCE [LARGE SCALE GENOMIC DNA]</scope>
    <source>
        <strain evidence="3 4">DSM 102200</strain>
    </source>
</reference>
<dbReference type="GO" id="GO:0004497">
    <property type="term" value="F:monooxygenase activity"/>
    <property type="evidence" value="ECO:0007669"/>
    <property type="project" value="UniProtKB-KW"/>
</dbReference>
<organism evidence="3 4">
    <name type="scientific">Actinoallomurus bryophytorum</name>
    <dbReference type="NCBI Taxonomy" id="1490222"/>
    <lineage>
        <taxon>Bacteria</taxon>
        <taxon>Bacillati</taxon>
        <taxon>Actinomycetota</taxon>
        <taxon>Actinomycetes</taxon>
        <taxon>Streptosporangiales</taxon>
        <taxon>Thermomonosporaceae</taxon>
        <taxon>Actinoallomurus</taxon>
    </lineage>
</organism>
<dbReference type="Gene3D" id="1.10.630.10">
    <property type="entry name" value="Cytochrome P450"/>
    <property type="match status" value="1"/>
</dbReference>
<proteinExistence type="inferred from homology"/>
<dbReference type="OrthoDB" id="502624at2"/>
<dbReference type="PROSITE" id="PS00086">
    <property type="entry name" value="CYTOCHROME_P450"/>
    <property type="match status" value="1"/>
</dbReference>
<evidence type="ECO:0000256" key="1">
    <source>
        <dbReference type="ARBA" id="ARBA00010617"/>
    </source>
</evidence>
<dbReference type="InterPro" id="IPR002397">
    <property type="entry name" value="Cyt_P450_B"/>
</dbReference>
<dbReference type="EMBL" id="VFOZ01000001">
    <property type="protein sequence ID" value="TQM00880.1"/>
    <property type="molecule type" value="Genomic_DNA"/>
</dbReference>
<accession>A0A543CUT8</accession>
<dbReference type="InterPro" id="IPR017972">
    <property type="entry name" value="Cyt_P450_CS"/>
</dbReference>